<dbReference type="AlphaFoldDB" id="A0A1R2D1A2"/>
<organism evidence="2 3">
    <name type="scientific">Stentor coeruleus</name>
    <dbReference type="NCBI Taxonomy" id="5963"/>
    <lineage>
        <taxon>Eukaryota</taxon>
        <taxon>Sar</taxon>
        <taxon>Alveolata</taxon>
        <taxon>Ciliophora</taxon>
        <taxon>Postciliodesmatophora</taxon>
        <taxon>Heterotrichea</taxon>
        <taxon>Heterotrichida</taxon>
        <taxon>Stentoridae</taxon>
        <taxon>Stentor</taxon>
    </lineage>
</organism>
<proteinExistence type="predicted"/>
<dbReference type="EMBL" id="MPUH01000018">
    <property type="protein sequence ID" value="OMJ95032.1"/>
    <property type="molecule type" value="Genomic_DNA"/>
</dbReference>
<evidence type="ECO:0000256" key="1">
    <source>
        <dbReference type="SAM" id="MobiDB-lite"/>
    </source>
</evidence>
<feature type="region of interest" description="Disordered" evidence="1">
    <location>
        <begin position="64"/>
        <end position="86"/>
    </location>
</feature>
<evidence type="ECO:0000313" key="2">
    <source>
        <dbReference type="EMBL" id="OMJ95032.1"/>
    </source>
</evidence>
<protein>
    <submittedName>
        <fullName evidence="2">Uncharacterized protein</fullName>
    </submittedName>
</protein>
<gene>
    <name evidence="2" type="ORF">SteCoe_1735</name>
</gene>
<evidence type="ECO:0000313" key="3">
    <source>
        <dbReference type="Proteomes" id="UP000187209"/>
    </source>
</evidence>
<comment type="caution">
    <text evidence="2">The sequence shown here is derived from an EMBL/GenBank/DDBJ whole genome shotgun (WGS) entry which is preliminary data.</text>
</comment>
<reference evidence="2 3" key="1">
    <citation type="submission" date="2016-11" db="EMBL/GenBank/DDBJ databases">
        <title>The macronuclear genome of Stentor coeruleus: a giant cell with tiny introns.</title>
        <authorList>
            <person name="Slabodnick M."/>
            <person name="Ruby J.G."/>
            <person name="Reiff S.B."/>
            <person name="Swart E.C."/>
            <person name="Gosai S."/>
            <person name="Prabakaran S."/>
            <person name="Witkowska E."/>
            <person name="Larue G.E."/>
            <person name="Fisher S."/>
            <person name="Freeman R.M."/>
            <person name="Gunawardena J."/>
            <person name="Chu W."/>
            <person name="Stover N.A."/>
            <person name="Gregory B.D."/>
            <person name="Nowacki M."/>
            <person name="Derisi J."/>
            <person name="Roy S.W."/>
            <person name="Marshall W.F."/>
            <person name="Sood P."/>
        </authorList>
    </citation>
    <scope>NUCLEOTIDE SEQUENCE [LARGE SCALE GENOMIC DNA]</scope>
    <source>
        <strain evidence="2">WM001</strain>
    </source>
</reference>
<sequence>MDYRDSGLKTCYILKEKPNSALKHANKPFIRQGNLIRIGPLTMPRRSLDIQRLSNTPFIPKDYSTNTTFYNKKPKNQPKNKLSRSKKKIISLSPELHSQNNPKIINLSIEIEDKNFRYAFLRKLTHDRQTSSPIANTPDFKIDFSHKNPSKTVIHQYALPHALIPIRTPSPVFKIPNILDETIVPRPHPIIRKGLSGWKLSFTSMYMGHAKKKFNLLK</sequence>
<feature type="compositionally biased region" description="Basic residues" evidence="1">
    <location>
        <begin position="72"/>
        <end position="86"/>
    </location>
</feature>
<accession>A0A1R2D1A2</accession>
<keyword evidence="3" id="KW-1185">Reference proteome</keyword>
<name>A0A1R2D1A2_9CILI</name>
<dbReference type="Proteomes" id="UP000187209">
    <property type="component" value="Unassembled WGS sequence"/>
</dbReference>